<reference evidence="3" key="1">
    <citation type="journal article" date="2019" name="Int. J. Syst. Evol. Microbiol.">
        <title>The Global Catalogue of Microorganisms (GCM) 10K type strain sequencing project: providing services to taxonomists for standard genome sequencing and annotation.</title>
        <authorList>
            <consortium name="The Broad Institute Genomics Platform"/>
            <consortium name="The Broad Institute Genome Sequencing Center for Infectious Disease"/>
            <person name="Wu L."/>
            <person name="Ma J."/>
        </authorList>
    </citation>
    <scope>NUCLEOTIDE SEQUENCE [LARGE SCALE GENOMIC DNA]</scope>
    <source>
        <strain evidence="3">DFY28</strain>
    </source>
</reference>
<sequence>MTSTSHAPSPEGYYVKLAVAFATLTIAVASAPVIQVVGAVIAVALVYLAVRSWNELHGSFAIAGPTTPGVHWLGLACLLVVAGIGAASLTDNVAVAVVAALVILGAVPALGAQFDRANLAGA</sequence>
<evidence type="ECO:0000313" key="2">
    <source>
        <dbReference type="EMBL" id="MFC6152788.1"/>
    </source>
</evidence>
<dbReference type="RefSeq" id="WP_128219570.1">
    <property type="nucleotide sequence ID" value="NZ_CP034929.1"/>
</dbReference>
<evidence type="ECO:0000256" key="1">
    <source>
        <dbReference type="SAM" id="Phobius"/>
    </source>
</evidence>
<feature type="transmembrane region" description="Helical" evidence="1">
    <location>
        <begin position="93"/>
        <end position="112"/>
    </location>
</feature>
<organism evidence="2 3">
    <name type="scientific">Nocardioides yefusunii</name>
    <dbReference type="NCBI Taxonomy" id="2500546"/>
    <lineage>
        <taxon>Bacteria</taxon>
        <taxon>Bacillati</taxon>
        <taxon>Actinomycetota</taxon>
        <taxon>Actinomycetes</taxon>
        <taxon>Propionibacteriales</taxon>
        <taxon>Nocardioidaceae</taxon>
        <taxon>Nocardioides</taxon>
    </lineage>
</organism>
<name>A0ABW1QUS7_9ACTN</name>
<keyword evidence="1" id="KW-0472">Membrane</keyword>
<dbReference type="EMBL" id="JBHSQI010000002">
    <property type="protein sequence ID" value="MFC6152788.1"/>
    <property type="molecule type" value="Genomic_DNA"/>
</dbReference>
<evidence type="ECO:0000313" key="3">
    <source>
        <dbReference type="Proteomes" id="UP001596098"/>
    </source>
</evidence>
<gene>
    <name evidence="2" type="ORF">ACFPWU_03795</name>
</gene>
<feature type="transmembrane region" description="Helical" evidence="1">
    <location>
        <begin position="20"/>
        <end position="48"/>
    </location>
</feature>
<comment type="caution">
    <text evidence="2">The sequence shown here is derived from an EMBL/GenBank/DDBJ whole genome shotgun (WGS) entry which is preliminary data.</text>
</comment>
<keyword evidence="1" id="KW-1133">Transmembrane helix</keyword>
<accession>A0ABW1QUS7</accession>
<dbReference type="Proteomes" id="UP001596098">
    <property type="component" value="Unassembled WGS sequence"/>
</dbReference>
<keyword evidence="1" id="KW-0812">Transmembrane</keyword>
<proteinExistence type="predicted"/>
<evidence type="ECO:0008006" key="4">
    <source>
        <dbReference type="Google" id="ProtNLM"/>
    </source>
</evidence>
<keyword evidence="3" id="KW-1185">Reference proteome</keyword>
<protein>
    <recommendedName>
        <fullName evidence="4">Phosphatidate cytidylyltransferase</fullName>
    </recommendedName>
</protein>
<feature type="transmembrane region" description="Helical" evidence="1">
    <location>
        <begin position="69"/>
        <end position="87"/>
    </location>
</feature>